<evidence type="ECO:0000313" key="15">
    <source>
        <dbReference type="EMBL" id="MCJ0743460.1"/>
    </source>
</evidence>
<evidence type="ECO:0000256" key="3">
    <source>
        <dbReference type="ARBA" id="ARBA00022516"/>
    </source>
</evidence>
<dbReference type="PANTHER" id="PTHR21248">
    <property type="entry name" value="CARDIOLIPIN SYNTHASE"/>
    <property type="match status" value="1"/>
</dbReference>
<organism evidence="15 16">
    <name type="scientific">Pedobacter montanisoli</name>
    <dbReference type="NCBI Taxonomy" id="2923277"/>
    <lineage>
        <taxon>Bacteria</taxon>
        <taxon>Pseudomonadati</taxon>
        <taxon>Bacteroidota</taxon>
        <taxon>Sphingobacteriia</taxon>
        <taxon>Sphingobacteriales</taxon>
        <taxon>Sphingobacteriaceae</taxon>
        <taxon>Pedobacter</taxon>
    </lineage>
</organism>
<feature type="active site" evidence="12">
    <location>
        <position position="234"/>
    </location>
</feature>
<feature type="active site" evidence="12">
    <location>
        <position position="227"/>
    </location>
</feature>
<feature type="domain" description="PLD phosphodiesterase" evidence="14">
    <location>
        <begin position="222"/>
        <end position="249"/>
    </location>
</feature>
<dbReference type="EMBL" id="JALGBH010000002">
    <property type="protein sequence ID" value="MCJ0743460.1"/>
    <property type="molecule type" value="Genomic_DNA"/>
</dbReference>
<dbReference type="SMART" id="SM00155">
    <property type="entry name" value="PLDc"/>
    <property type="match status" value="2"/>
</dbReference>
<evidence type="ECO:0000256" key="9">
    <source>
        <dbReference type="ARBA" id="ARBA00023136"/>
    </source>
</evidence>
<name>A0ABS9ZYS8_9SPHI</name>
<evidence type="ECO:0000259" key="14">
    <source>
        <dbReference type="PROSITE" id="PS50035"/>
    </source>
</evidence>
<keyword evidence="4 12" id="KW-0808">Transferase</keyword>
<keyword evidence="10 12" id="KW-0594">Phospholipid biosynthesis</keyword>
<dbReference type="Proteomes" id="UP001165460">
    <property type="component" value="Unassembled WGS sequence"/>
</dbReference>
<evidence type="ECO:0000256" key="12">
    <source>
        <dbReference type="HAMAP-Rule" id="MF_01916"/>
    </source>
</evidence>
<dbReference type="InterPro" id="IPR030874">
    <property type="entry name" value="Cardiolipin_synth_Firmi"/>
</dbReference>
<dbReference type="SUPFAM" id="SSF56024">
    <property type="entry name" value="Phospholipase D/nuclease"/>
    <property type="match status" value="2"/>
</dbReference>
<keyword evidence="11 12" id="KW-1208">Phospholipid metabolism</keyword>
<evidence type="ECO:0000256" key="11">
    <source>
        <dbReference type="ARBA" id="ARBA00023264"/>
    </source>
</evidence>
<evidence type="ECO:0000256" key="5">
    <source>
        <dbReference type="ARBA" id="ARBA00022692"/>
    </source>
</evidence>
<comment type="caution">
    <text evidence="15">The sequence shown here is derived from an EMBL/GenBank/DDBJ whole genome shotgun (WGS) entry which is preliminary data.</text>
</comment>
<protein>
    <recommendedName>
        <fullName evidence="12 13">Cardiolipin synthase</fullName>
        <shortName evidence="12">CL synthase</shortName>
        <ecNumber evidence="12 13">2.7.8.-</ecNumber>
    </recommendedName>
</protein>
<feature type="active site" evidence="12">
    <location>
        <position position="229"/>
    </location>
</feature>
<dbReference type="HAMAP" id="MF_01916">
    <property type="entry name" value="Cardiolipin_synth_Cls"/>
    <property type="match status" value="1"/>
</dbReference>
<feature type="transmembrane region" description="Helical" evidence="12">
    <location>
        <begin position="6"/>
        <end position="28"/>
    </location>
</feature>
<dbReference type="Pfam" id="PF13091">
    <property type="entry name" value="PLDc_2"/>
    <property type="match status" value="2"/>
</dbReference>
<evidence type="ECO:0000256" key="13">
    <source>
        <dbReference type="NCBIfam" id="TIGR04265"/>
    </source>
</evidence>
<dbReference type="InterPro" id="IPR027379">
    <property type="entry name" value="CLS_N"/>
</dbReference>
<feature type="domain" description="PLD phosphodiesterase" evidence="14">
    <location>
        <begin position="401"/>
        <end position="428"/>
    </location>
</feature>
<feature type="transmembrane region" description="Helical" evidence="12">
    <location>
        <begin position="37"/>
        <end position="57"/>
    </location>
</feature>
<dbReference type="RefSeq" id="WP_243362648.1">
    <property type="nucleotide sequence ID" value="NZ_JALGBH010000002.1"/>
</dbReference>
<gene>
    <name evidence="15" type="primary">cls</name>
    <name evidence="15" type="ORF">MMF97_12110</name>
</gene>
<keyword evidence="7 12" id="KW-1133">Transmembrane helix</keyword>
<dbReference type="CDD" id="cd09112">
    <property type="entry name" value="PLDc_CLS_2"/>
    <property type="match status" value="1"/>
</dbReference>
<dbReference type="PANTHER" id="PTHR21248:SF22">
    <property type="entry name" value="PHOSPHOLIPASE D"/>
    <property type="match status" value="1"/>
</dbReference>
<evidence type="ECO:0000256" key="1">
    <source>
        <dbReference type="ARBA" id="ARBA00004651"/>
    </source>
</evidence>
<evidence type="ECO:0000256" key="6">
    <source>
        <dbReference type="ARBA" id="ARBA00022737"/>
    </source>
</evidence>
<dbReference type="Pfam" id="PF13396">
    <property type="entry name" value="PLDc_N"/>
    <property type="match status" value="1"/>
</dbReference>
<evidence type="ECO:0000256" key="4">
    <source>
        <dbReference type="ARBA" id="ARBA00022679"/>
    </source>
</evidence>
<dbReference type="CDD" id="cd09110">
    <property type="entry name" value="PLDc_CLS_1"/>
    <property type="match status" value="1"/>
</dbReference>
<keyword evidence="16" id="KW-1185">Reference proteome</keyword>
<dbReference type="EC" id="2.7.8.-" evidence="12 13"/>
<accession>A0ABS9ZYS8</accession>
<proteinExistence type="inferred from homology"/>
<evidence type="ECO:0000256" key="10">
    <source>
        <dbReference type="ARBA" id="ARBA00023209"/>
    </source>
</evidence>
<dbReference type="NCBIfam" id="TIGR04265">
    <property type="entry name" value="bac_cardiolipin"/>
    <property type="match status" value="1"/>
</dbReference>
<feature type="active site" evidence="12">
    <location>
        <position position="413"/>
    </location>
</feature>
<evidence type="ECO:0000313" key="16">
    <source>
        <dbReference type="Proteomes" id="UP001165460"/>
    </source>
</evidence>
<sequence length="488" mass="56334">MNNINIWLLVLEICYLALLTFTCLKIIYDTRSIPKTLAYFLFVLLVPLIGIVFYFSFGINYRKKKMYNKKLEVDESLKAEFKEQFNEINKRLFTTTDATLLQNLELIKLLSNSKGGNEMILPNEKAELLINGEMFFPKLIAELKKAKKHIHIEFYIYEDDEIGNQIKDILIQKVKEGIEVRFIYDDFGSSAIRRSFVRNLVKEGVQVFPFNKLRLPALANRLNYRNHRKIVVIDGETSFVGGINISDKYINAEGKELFWRDTHLMIKGYASFSLQRIFIADWNFSSNENLIINKKYFPDIEITNPKPVHVQIASSGPDSEVPNILYSLIQAINLAQEEILLTTPYYIPEQILQESLIIAALSGIKVILLVPQKGDSKLVDIAARSYYEELLDAGVKIYFYQKGFVHSKTFVSDRKLASVGTANLDARSFGLNFEVSAFVYNKELANQLADEFYKDLENSVEIVYVDWLGRGWFKQFSERIIRLFSSLL</sequence>
<keyword evidence="9 12" id="KW-0472">Membrane</keyword>
<evidence type="ECO:0000256" key="8">
    <source>
        <dbReference type="ARBA" id="ARBA00023098"/>
    </source>
</evidence>
<dbReference type="Gene3D" id="3.30.870.10">
    <property type="entry name" value="Endonuclease Chain A"/>
    <property type="match status" value="2"/>
</dbReference>
<comment type="catalytic activity">
    <reaction evidence="12">
        <text>2 a 1,2-diacyl-sn-glycero-3-phospho-(1'-sn-glycerol) = a cardiolipin + glycerol</text>
        <dbReference type="Rhea" id="RHEA:31451"/>
        <dbReference type="ChEBI" id="CHEBI:17754"/>
        <dbReference type="ChEBI" id="CHEBI:62237"/>
        <dbReference type="ChEBI" id="CHEBI:64716"/>
    </reaction>
</comment>
<evidence type="ECO:0000256" key="7">
    <source>
        <dbReference type="ARBA" id="ARBA00022989"/>
    </source>
</evidence>
<keyword evidence="2 12" id="KW-1003">Cell membrane</keyword>
<dbReference type="InterPro" id="IPR025202">
    <property type="entry name" value="PLD-like_dom"/>
</dbReference>
<dbReference type="InterPro" id="IPR001736">
    <property type="entry name" value="PLipase_D/transphosphatidylase"/>
</dbReference>
<keyword evidence="8 12" id="KW-0443">Lipid metabolism</keyword>
<comment type="function">
    <text evidence="12">Catalyzes the reversible phosphatidyl group transfer from one phosphatidylglycerol molecule to another to form cardiolipin (CL) (diphosphatidylglycerol) and glycerol.</text>
</comment>
<dbReference type="InterPro" id="IPR022924">
    <property type="entry name" value="Cardiolipin_synthase"/>
</dbReference>
<feature type="active site" evidence="12">
    <location>
        <position position="406"/>
    </location>
</feature>
<feature type="active site" evidence="12">
    <location>
        <position position="408"/>
    </location>
</feature>
<comment type="subcellular location">
    <subcellularLocation>
        <location evidence="1 12">Cell membrane</location>
        <topology evidence="1 12">Multi-pass membrane protein</topology>
    </subcellularLocation>
</comment>
<dbReference type="PROSITE" id="PS50035">
    <property type="entry name" value="PLD"/>
    <property type="match status" value="2"/>
</dbReference>
<evidence type="ECO:0000256" key="2">
    <source>
        <dbReference type="ARBA" id="ARBA00022475"/>
    </source>
</evidence>
<keyword evidence="3 12" id="KW-0444">Lipid biosynthesis</keyword>
<keyword evidence="5 12" id="KW-0812">Transmembrane</keyword>
<comment type="similarity">
    <text evidence="12">Belongs to the phospholipase D family. Cardiolipin synthase subfamily.</text>
</comment>
<reference evidence="15" key="1">
    <citation type="submission" date="2022-03" db="EMBL/GenBank/DDBJ databases">
        <authorList>
            <person name="Woo C.Y."/>
        </authorList>
    </citation>
    <scope>NUCLEOTIDE SEQUENCE</scope>
    <source>
        <strain evidence="15">CYS-01</strain>
    </source>
</reference>
<keyword evidence="6" id="KW-0677">Repeat</keyword>